<dbReference type="InterPro" id="IPR024998">
    <property type="entry name" value="DUF3906"/>
</dbReference>
<reference evidence="1 2" key="1">
    <citation type="submission" date="2016-08" db="EMBL/GenBank/DDBJ databases">
        <title>Complete genome sequence of Bacillus muralis G25-68, a strain with toxicity to nematodes.</title>
        <authorList>
            <person name="Zheng Z."/>
        </authorList>
    </citation>
    <scope>NUCLEOTIDE SEQUENCE [LARGE SCALE GENOMIC DNA]</scope>
    <source>
        <strain evidence="1 2">G25-68</strain>
    </source>
</reference>
<evidence type="ECO:0000313" key="1">
    <source>
        <dbReference type="EMBL" id="AOH55086.1"/>
    </source>
</evidence>
<dbReference type="Proteomes" id="UP000077926">
    <property type="component" value="Chromosome"/>
</dbReference>
<sequence>MNLYRFEVTIDDDPIHVVIVADSDEKAFQLVDVELEKHFLKMPDVDDISLYEKKKLKNGAGFVLSQFETIL</sequence>
<dbReference type="Pfam" id="PF13046">
    <property type="entry name" value="DUF3906"/>
    <property type="match status" value="1"/>
</dbReference>
<dbReference type="KEGG" id="bmur:ABE28_012070"/>
<dbReference type="OrthoDB" id="2382322at2"/>
<evidence type="ECO:0008006" key="3">
    <source>
        <dbReference type="Google" id="ProtNLM"/>
    </source>
</evidence>
<dbReference type="RefSeq" id="WP_064464953.1">
    <property type="nucleotide sequence ID" value="NZ_CP017080.1"/>
</dbReference>
<accession>A0A1B3XPF3</accession>
<name>A0A1B3XPF3_9BACI</name>
<organism evidence="1 2">
    <name type="scientific">Peribacillus muralis</name>
    <dbReference type="NCBI Taxonomy" id="264697"/>
    <lineage>
        <taxon>Bacteria</taxon>
        <taxon>Bacillati</taxon>
        <taxon>Bacillota</taxon>
        <taxon>Bacilli</taxon>
        <taxon>Bacillales</taxon>
        <taxon>Bacillaceae</taxon>
        <taxon>Peribacillus</taxon>
    </lineage>
</organism>
<proteinExistence type="predicted"/>
<dbReference type="STRING" id="264697.ABE28_012070"/>
<gene>
    <name evidence="1" type="ORF">ABE28_012070</name>
</gene>
<evidence type="ECO:0000313" key="2">
    <source>
        <dbReference type="Proteomes" id="UP000077926"/>
    </source>
</evidence>
<dbReference type="AlphaFoldDB" id="A0A1B3XPF3"/>
<protein>
    <recommendedName>
        <fullName evidence="3">DUF3906 domain-containing protein</fullName>
    </recommendedName>
</protein>
<keyword evidence="2" id="KW-1185">Reference proteome</keyword>
<dbReference type="EMBL" id="CP017080">
    <property type="protein sequence ID" value="AOH55086.1"/>
    <property type="molecule type" value="Genomic_DNA"/>
</dbReference>